<evidence type="ECO:0000313" key="9">
    <source>
        <dbReference type="EMBL" id="KAG2230735.1"/>
    </source>
</evidence>
<evidence type="ECO:0000256" key="4">
    <source>
        <dbReference type="ARBA" id="ARBA00023163"/>
    </source>
</evidence>
<reference evidence="9" key="1">
    <citation type="submission" date="2021-01" db="EMBL/GenBank/DDBJ databases">
        <title>Metabolic potential, ecology and presence of endohyphal bacteria is reflected in genomic diversity of Mucoromycotina.</title>
        <authorList>
            <person name="Muszewska A."/>
            <person name="Okrasinska A."/>
            <person name="Steczkiewicz K."/>
            <person name="Drgas O."/>
            <person name="Orlowska M."/>
            <person name="Perlinska-Lenart U."/>
            <person name="Aleksandrzak-Piekarczyk T."/>
            <person name="Szatraj K."/>
            <person name="Zielenkiewicz U."/>
            <person name="Pilsyk S."/>
            <person name="Malc E."/>
            <person name="Mieczkowski P."/>
            <person name="Kruszewska J.S."/>
            <person name="Biernat P."/>
            <person name="Pawlowska J."/>
        </authorList>
    </citation>
    <scope>NUCLEOTIDE SEQUENCE</scope>
    <source>
        <strain evidence="9">WA0000018081</strain>
    </source>
</reference>
<dbReference type="PANTHER" id="PTHR45881">
    <property type="entry name" value="CHECKPOINT SUPPRESSOR 1-LIKE, ISOFORM A-RELATED"/>
    <property type="match status" value="1"/>
</dbReference>
<keyword evidence="3 6" id="KW-0238">DNA-binding</keyword>
<dbReference type="CDD" id="cd00059">
    <property type="entry name" value="FH_FOX"/>
    <property type="match status" value="1"/>
</dbReference>
<dbReference type="Proteomes" id="UP000613177">
    <property type="component" value="Unassembled WGS sequence"/>
</dbReference>
<feature type="compositionally biased region" description="Low complexity" evidence="7">
    <location>
        <begin position="505"/>
        <end position="531"/>
    </location>
</feature>
<dbReference type="PROSITE" id="PS00658">
    <property type="entry name" value="FORK_HEAD_2"/>
    <property type="match status" value="1"/>
</dbReference>
<feature type="compositionally biased region" description="Basic and acidic residues" evidence="7">
    <location>
        <begin position="420"/>
        <end position="446"/>
    </location>
</feature>
<comment type="caution">
    <text evidence="9">The sequence shown here is derived from an EMBL/GenBank/DDBJ whole genome shotgun (WGS) entry which is preliminary data.</text>
</comment>
<feature type="compositionally biased region" description="Low complexity" evidence="7">
    <location>
        <begin position="719"/>
        <end position="728"/>
    </location>
</feature>
<dbReference type="InterPro" id="IPR001766">
    <property type="entry name" value="Fork_head_dom"/>
</dbReference>
<evidence type="ECO:0000256" key="6">
    <source>
        <dbReference type="PROSITE-ProRule" id="PRU00089"/>
    </source>
</evidence>
<dbReference type="InterPro" id="IPR030456">
    <property type="entry name" value="TF_fork_head_CS_2"/>
</dbReference>
<feature type="DNA-binding region" description="Fork-head" evidence="6">
    <location>
        <begin position="91"/>
        <end position="193"/>
    </location>
</feature>
<dbReference type="PANTHER" id="PTHR45881:SF1">
    <property type="entry name" value="FORK HEAD PROTEIN HOMOLOG 2"/>
    <property type="match status" value="1"/>
</dbReference>
<gene>
    <name evidence="9" type="ORF">INT48_004788</name>
</gene>
<feature type="compositionally biased region" description="Basic residues" evidence="7">
    <location>
        <begin position="708"/>
        <end position="718"/>
    </location>
</feature>
<dbReference type="SUPFAM" id="SSF46785">
    <property type="entry name" value="Winged helix' DNA-binding domain"/>
    <property type="match status" value="1"/>
</dbReference>
<feature type="region of interest" description="Disordered" evidence="7">
    <location>
        <begin position="420"/>
        <end position="682"/>
    </location>
</feature>
<dbReference type="PRINTS" id="PR00053">
    <property type="entry name" value="FORKHEAD"/>
</dbReference>
<accession>A0A8H7VRU1</accession>
<keyword evidence="2" id="KW-0805">Transcription regulation</keyword>
<evidence type="ECO:0000256" key="3">
    <source>
        <dbReference type="ARBA" id="ARBA00023125"/>
    </source>
</evidence>
<feature type="compositionally biased region" description="Low complexity" evidence="7">
    <location>
        <begin position="598"/>
        <end position="618"/>
    </location>
</feature>
<proteinExistence type="predicted"/>
<dbReference type="InterPro" id="IPR036390">
    <property type="entry name" value="WH_DNA-bd_sf"/>
</dbReference>
<feature type="compositionally biased region" description="Basic and acidic residues" evidence="7">
    <location>
        <begin position="538"/>
        <end position="547"/>
    </location>
</feature>
<dbReference type="GO" id="GO:0000978">
    <property type="term" value="F:RNA polymerase II cis-regulatory region sequence-specific DNA binding"/>
    <property type="evidence" value="ECO:0007669"/>
    <property type="project" value="TreeGrafter"/>
</dbReference>
<feature type="compositionally biased region" description="Polar residues" evidence="7">
    <location>
        <begin position="634"/>
        <end position="650"/>
    </location>
</feature>
<dbReference type="SMART" id="SM00339">
    <property type="entry name" value="FH"/>
    <property type="match status" value="1"/>
</dbReference>
<evidence type="ECO:0000256" key="7">
    <source>
        <dbReference type="SAM" id="MobiDB-lite"/>
    </source>
</evidence>
<keyword evidence="5 6" id="KW-0539">Nucleus</keyword>
<comment type="subcellular location">
    <subcellularLocation>
        <location evidence="1 6">Nucleus</location>
    </subcellularLocation>
</comment>
<name>A0A8H7VRU1_9FUNG</name>
<feature type="compositionally biased region" description="Low complexity" evidence="7">
    <location>
        <begin position="483"/>
        <end position="497"/>
    </location>
</feature>
<dbReference type="GO" id="GO:0005634">
    <property type="term" value="C:nucleus"/>
    <property type="evidence" value="ECO:0007669"/>
    <property type="project" value="UniProtKB-SubCell"/>
</dbReference>
<feature type="compositionally biased region" description="Low complexity" evidence="7">
    <location>
        <begin position="651"/>
        <end position="672"/>
    </location>
</feature>
<dbReference type="InterPro" id="IPR036388">
    <property type="entry name" value="WH-like_DNA-bd_sf"/>
</dbReference>
<dbReference type="AlphaFoldDB" id="A0A8H7VRU1"/>
<evidence type="ECO:0000256" key="5">
    <source>
        <dbReference type="ARBA" id="ARBA00023242"/>
    </source>
</evidence>
<feature type="region of interest" description="Disordered" evidence="7">
    <location>
        <begin position="252"/>
        <end position="316"/>
    </location>
</feature>
<keyword evidence="10" id="KW-1185">Reference proteome</keyword>
<dbReference type="PROSITE" id="PS50039">
    <property type="entry name" value="FORK_HEAD_3"/>
    <property type="match status" value="1"/>
</dbReference>
<dbReference type="GO" id="GO:0000981">
    <property type="term" value="F:DNA-binding transcription factor activity, RNA polymerase II-specific"/>
    <property type="evidence" value="ECO:0007669"/>
    <property type="project" value="TreeGrafter"/>
</dbReference>
<evidence type="ECO:0000256" key="1">
    <source>
        <dbReference type="ARBA" id="ARBA00004123"/>
    </source>
</evidence>
<evidence type="ECO:0000313" key="10">
    <source>
        <dbReference type="Proteomes" id="UP000613177"/>
    </source>
</evidence>
<evidence type="ECO:0000259" key="8">
    <source>
        <dbReference type="PROSITE" id="PS50039"/>
    </source>
</evidence>
<feature type="region of interest" description="Disordered" evidence="7">
    <location>
        <begin position="696"/>
        <end position="735"/>
    </location>
</feature>
<evidence type="ECO:0000256" key="2">
    <source>
        <dbReference type="ARBA" id="ARBA00023015"/>
    </source>
</evidence>
<keyword evidence="4" id="KW-0804">Transcription</keyword>
<feature type="domain" description="Fork-head" evidence="8">
    <location>
        <begin position="91"/>
        <end position="193"/>
    </location>
</feature>
<feature type="compositionally biased region" description="Low complexity" evidence="7">
    <location>
        <begin position="549"/>
        <end position="563"/>
    </location>
</feature>
<dbReference type="EMBL" id="JAEPRE010000186">
    <property type="protein sequence ID" value="KAG2230735.1"/>
    <property type="molecule type" value="Genomic_DNA"/>
</dbReference>
<feature type="compositionally biased region" description="Basic residues" evidence="7">
    <location>
        <begin position="256"/>
        <end position="265"/>
    </location>
</feature>
<sequence>MTNNNNTKRKSTNTSSKSHCFTIVPEIPLLERTILPCKSKPMNSSGLKIKMESVGIHPMEDDDLAMCPARIRPSWPKKIIPWWEPIEPNEKPPHSYSTLIAHAIFSSKDGRLTLSDIYAWIAKAYPSFSVGNGGWQNSIRHNLSLNKKWFYKIDRRPTQKNPGKGCYWTLVAGIEHIFIENLTHETGHSRRHHDIGLTTELSIGQRRGACFYYQRATVPDRTPSAPTTDNNVVRKSLSTPLYTTFRMIDMNEKSARLRQRPRRRSSVPTDDSDNDSGIDINISSSEKSSLQKRRRTSSIKETCLSSPPTPHLQYASNSMVNSASPNLETNTWVEPLYNNNDHQWSPATTSVENIWSNVPTVPSQEVKKRQPITINLEEQDLALKYFQFDHDEIDFLAPPLMPTTFSNDLYSRGYDERYRGYYDRPRSDTYRPGENYRSERDYRDGGVRGGRNYSPNPHYSSGNSRGGGNSGNSNEDRYSYTDSRPYYPSSRGPSPSRSDSRSPRRPSYGYYRSGPSSYPYNSRRSPSPANGGRSGSSGRRDSYDHRPYHNSPNYPYPYHRNSSPYPPYSSRRHYSGPPSYPPAGNGSGYHSRESSVGPSSLQQQHQPPLPQQQRSLHSTPTSTAPNSPGHMNYNPIQPSAPSVQNQPLNDTTPITTPNTTTNVINTNTPQTPSSLSLNTSYPPSYPYASPTTSSTYIGGGSGSNAPIRPHHHNYHHNSHYNSNYQSHHPSPSVTMPPIRQRISWAPDQEKEVERYHNDQRKLCVEENKILTASRKSRFELELANWDTRKLEHQLELVQKQWEENGMEDLIREELSSRLPGRSNINPVRALTLTTANLQIL</sequence>
<dbReference type="Pfam" id="PF00250">
    <property type="entry name" value="Forkhead"/>
    <property type="match status" value="1"/>
</dbReference>
<organism evidence="9 10">
    <name type="scientific">Thamnidium elegans</name>
    <dbReference type="NCBI Taxonomy" id="101142"/>
    <lineage>
        <taxon>Eukaryota</taxon>
        <taxon>Fungi</taxon>
        <taxon>Fungi incertae sedis</taxon>
        <taxon>Mucoromycota</taxon>
        <taxon>Mucoromycotina</taxon>
        <taxon>Mucoromycetes</taxon>
        <taxon>Mucorales</taxon>
        <taxon>Mucorineae</taxon>
        <taxon>Mucoraceae</taxon>
        <taxon>Thamnidium</taxon>
    </lineage>
</organism>
<protein>
    <recommendedName>
        <fullName evidence="8">Fork-head domain-containing protein</fullName>
    </recommendedName>
</protein>
<dbReference type="Gene3D" id="1.10.10.10">
    <property type="entry name" value="Winged helix-like DNA-binding domain superfamily/Winged helix DNA-binding domain"/>
    <property type="match status" value="1"/>
</dbReference>
<dbReference type="InterPro" id="IPR018122">
    <property type="entry name" value="TF_fork_head_CS_1"/>
</dbReference>
<dbReference type="PROSITE" id="PS00657">
    <property type="entry name" value="FORK_HEAD_1"/>
    <property type="match status" value="1"/>
</dbReference>